<evidence type="ECO:0000313" key="1">
    <source>
        <dbReference type="EMBL" id="AUN31530.1"/>
    </source>
</evidence>
<dbReference type="EMBL" id="CP025611">
    <property type="protein sequence ID" value="AUN31530.1"/>
    <property type="molecule type" value="Genomic_DNA"/>
</dbReference>
<proteinExistence type="predicted"/>
<dbReference type="KEGG" id="ncb:C0V82_15735"/>
<gene>
    <name evidence="1" type="ORF">C0V82_15735</name>
</gene>
<keyword evidence="2" id="KW-1185">Reference proteome</keyword>
<dbReference type="InterPro" id="IPR036390">
    <property type="entry name" value="WH_DNA-bd_sf"/>
</dbReference>
<sequence>MQRYPSTALAITQALLKINPRMSLRTAAALLTICENEGISQAELSYLMGEAPCAISRAIDELSRDVEEGRGDAAGALVERRAWTQDARLRVVQLTPRGRAIRDLLNSQIEAARPIVAA</sequence>
<accession>A0A2K9NEG9</accession>
<dbReference type="OrthoDB" id="8094158at2"/>
<dbReference type="RefSeq" id="WP_054168839.1">
    <property type="nucleotide sequence ID" value="NZ_BMGN01000005.1"/>
</dbReference>
<dbReference type="AlphaFoldDB" id="A0A2K9NEG9"/>
<dbReference type="SUPFAM" id="SSF46785">
    <property type="entry name" value="Winged helix' DNA-binding domain"/>
    <property type="match status" value="1"/>
</dbReference>
<organism evidence="1 2">
    <name type="scientific">Niveispirillum cyanobacteriorum</name>
    <dbReference type="NCBI Taxonomy" id="1612173"/>
    <lineage>
        <taxon>Bacteria</taxon>
        <taxon>Pseudomonadati</taxon>
        <taxon>Pseudomonadota</taxon>
        <taxon>Alphaproteobacteria</taxon>
        <taxon>Rhodospirillales</taxon>
        <taxon>Azospirillaceae</taxon>
        <taxon>Niveispirillum</taxon>
    </lineage>
</organism>
<name>A0A2K9NEG9_9PROT</name>
<dbReference type="InterPro" id="IPR036388">
    <property type="entry name" value="WH-like_DNA-bd_sf"/>
</dbReference>
<protein>
    <submittedName>
        <fullName evidence="1">Uncharacterized protein</fullName>
    </submittedName>
</protein>
<reference evidence="1 2" key="1">
    <citation type="submission" date="2017-12" db="EMBL/GenBank/DDBJ databases">
        <title>Genomes of bacteria within cyanobacterial aggregates.</title>
        <authorList>
            <person name="Cai H."/>
        </authorList>
    </citation>
    <scope>NUCLEOTIDE SEQUENCE [LARGE SCALE GENOMIC DNA]</scope>
    <source>
        <strain evidence="1 2">TH16</strain>
    </source>
</reference>
<dbReference type="Gene3D" id="1.10.10.10">
    <property type="entry name" value="Winged helix-like DNA-binding domain superfamily/Winged helix DNA-binding domain"/>
    <property type="match status" value="1"/>
</dbReference>
<dbReference type="Proteomes" id="UP000234752">
    <property type="component" value="Chromosome eg_1"/>
</dbReference>
<evidence type="ECO:0000313" key="2">
    <source>
        <dbReference type="Proteomes" id="UP000234752"/>
    </source>
</evidence>